<name>A0A840YZD5_9SPHN</name>
<dbReference type="Proteomes" id="UP000554342">
    <property type="component" value="Unassembled WGS sequence"/>
</dbReference>
<comment type="caution">
    <text evidence="1">The sequence shown here is derived from an EMBL/GenBank/DDBJ whole genome shotgun (WGS) entry which is preliminary data.</text>
</comment>
<dbReference type="RefSeq" id="WP_184003647.1">
    <property type="nucleotide sequence ID" value="NZ_BAABIF010000012.1"/>
</dbReference>
<evidence type="ECO:0000313" key="1">
    <source>
        <dbReference type="EMBL" id="MBB5719171.1"/>
    </source>
</evidence>
<protein>
    <submittedName>
        <fullName evidence="1">Uncharacterized protein</fullName>
    </submittedName>
</protein>
<reference evidence="1 2" key="1">
    <citation type="submission" date="2020-08" db="EMBL/GenBank/DDBJ databases">
        <title>Genomic Encyclopedia of Type Strains, Phase IV (KMG-IV): sequencing the most valuable type-strain genomes for metagenomic binning, comparative biology and taxonomic classification.</title>
        <authorList>
            <person name="Goeker M."/>
        </authorList>
    </citation>
    <scope>NUCLEOTIDE SEQUENCE [LARGE SCALE GENOMIC DNA]</scope>
    <source>
        <strain evidence="1 2">DSM 27203</strain>
    </source>
</reference>
<keyword evidence="2" id="KW-1185">Reference proteome</keyword>
<proteinExistence type="predicted"/>
<evidence type="ECO:0000313" key="2">
    <source>
        <dbReference type="Proteomes" id="UP000554342"/>
    </source>
</evidence>
<gene>
    <name evidence="1" type="ORF">FHR23_002109</name>
</gene>
<accession>A0A840YZD5</accession>
<organism evidence="1 2">
    <name type="scientific">Stakelama sediminis</name>
    <dbReference type="NCBI Taxonomy" id="463200"/>
    <lineage>
        <taxon>Bacteria</taxon>
        <taxon>Pseudomonadati</taxon>
        <taxon>Pseudomonadota</taxon>
        <taxon>Alphaproteobacteria</taxon>
        <taxon>Sphingomonadales</taxon>
        <taxon>Sphingomonadaceae</taxon>
        <taxon>Stakelama</taxon>
    </lineage>
</organism>
<dbReference type="AlphaFoldDB" id="A0A840YZD5"/>
<sequence>MERLALEHADIVDLDTPLAMPGTLATAQGDSDPLYELIVSIAQSMLPTAI</sequence>
<dbReference type="EMBL" id="JACIJI010000003">
    <property type="protein sequence ID" value="MBB5719171.1"/>
    <property type="molecule type" value="Genomic_DNA"/>
</dbReference>